<evidence type="ECO:0000313" key="3">
    <source>
        <dbReference type="EMBL" id="MFC3230606.1"/>
    </source>
</evidence>
<gene>
    <name evidence="3" type="ORF">ACFOGJ_25385</name>
</gene>
<sequence>MEFLHRLVHKYEAIHTVLGILGNFMFVGGSVLFLEAFKDLKPVAVWLFIFGSSFMLIGALGAGLKRCWRYFEGQPQPEDAMPEVSGNYDVARFNSAAGAAATRATRQRAD</sequence>
<dbReference type="Pfam" id="PF14145">
    <property type="entry name" value="YrhK"/>
    <property type="match status" value="1"/>
</dbReference>
<dbReference type="Proteomes" id="UP001595528">
    <property type="component" value="Unassembled WGS sequence"/>
</dbReference>
<comment type="caution">
    <text evidence="3">The sequence shown here is derived from an EMBL/GenBank/DDBJ whole genome shotgun (WGS) entry which is preliminary data.</text>
</comment>
<feature type="transmembrane region" description="Helical" evidence="1">
    <location>
        <begin position="12"/>
        <end position="37"/>
    </location>
</feature>
<dbReference type="EMBL" id="JBHRTR010000048">
    <property type="protein sequence ID" value="MFC3230606.1"/>
    <property type="molecule type" value="Genomic_DNA"/>
</dbReference>
<accession>A0ABV7L7G9</accession>
<dbReference type="RefSeq" id="WP_379905931.1">
    <property type="nucleotide sequence ID" value="NZ_JBHRTR010000048.1"/>
</dbReference>
<evidence type="ECO:0000259" key="2">
    <source>
        <dbReference type="Pfam" id="PF14145"/>
    </source>
</evidence>
<feature type="transmembrane region" description="Helical" evidence="1">
    <location>
        <begin position="43"/>
        <end position="64"/>
    </location>
</feature>
<proteinExistence type="predicted"/>
<organism evidence="3 4">
    <name type="scientific">Marinibaculum pumilum</name>
    <dbReference type="NCBI Taxonomy" id="1766165"/>
    <lineage>
        <taxon>Bacteria</taxon>
        <taxon>Pseudomonadati</taxon>
        <taxon>Pseudomonadota</taxon>
        <taxon>Alphaproteobacteria</taxon>
        <taxon>Rhodospirillales</taxon>
        <taxon>Rhodospirillaceae</taxon>
        <taxon>Marinibaculum</taxon>
    </lineage>
</organism>
<reference evidence="4" key="1">
    <citation type="journal article" date="2019" name="Int. J. Syst. Evol. Microbiol.">
        <title>The Global Catalogue of Microorganisms (GCM) 10K type strain sequencing project: providing services to taxonomists for standard genome sequencing and annotation.</title>
        <authorList>
            <consortium name="The Broad Institute Genomics Platform"/>
            <consortium name="The Broad Institute Genome Sequencing Center for Infectious Disease"/>
            <person name="Wu L."/>
            <person name="Ma J."/>
        </authorList>
    </citation>
    <scope>NUCLEOTIDE SEQUENCE [LARGE SCALE GENOMIC DNA]</scope>
    <source>
        <strain evidence="4">KCTC 42964</strain>
    </source>
</reference>
<feature type="domain" description="YrhK" evidence="2">
    <location>
        <begin position="9"/>
        <end position="61"/>
    </location>
</feature>
<keyword evidence="1" id="KW-0812">Transmembrane</keyword>
<evidence type="ECO:0000313" key="4">
    <source>
        <dbReference type="Proteomes" id="UP001595528"/>
    </source>
</evidence>
<keyword evidence="4" id="KW-1185">Reference proteome</keyword>
<keyword evidence="1" id="KW-0472">Membrane</keyword>
<name>A0ABV7L7G9_9PROT</name>
<dbReference type="InterPro" id="IPR025424">
    <property type="entry name" value="YrhK_domain"/>
</dbReference>
<protein>
    <submittedName>
        <fullName evidence="3">YrhK family protein</fullName>
    </submittedName>
</protein>
<keyword evidence="1" id="KW-1133">Transmembrane helix</keyword>
<evidence type="ECO:0000256" key="1">
    <source>
        <dbReference type="SAM" id="Phobius"/>
    </source>
</evidence>